<comment type="caution">
    <text evidence="1">The sequence shown here is derived from an EMBL/GenBank/DDBJ whole genome shotgun (WGS) entry which is preliminary data.</text>
</comment>
<protein>
    <submittedName>
        <fullName evidence="1">Uncharacterized protein</fullName>
    </submittedName>
</protein>
<evidence type="ECO:0000313" key="2">
    <source>
        <dbReference type="Proteomes" id="UP000299102"/>
    </source>
</evidence>
<dbReference type="Proteomes" id="UP000299102">
    <property type="component" value="Unassembled WGS sequence"/>
</dbReference>
<reference evidence="1 2" key="1">
    <citation type="journal article" date="2019" name="Commun. Biol.">
        <title>The bagworm genome reveals a unique fibroin gene that provides high tensile strength.</title>
        <authorList>
            <person name="Kono N."/>
            <person name="Nakamura H."/>
            <person name="Ohtoshi R."/>
            <person name="Tomita M."/>
            <person name="Numata K."/>
            <person name="Arakawa K."/>
        </authorList>
    </citation>
    <scope>NUCLEOTIDE SEQUENCE [LARGE SCALE GENOMIC DNA]</scope>
</reference>
<dbReference type="EMBL" id="BGZK01000926">
    <property type="protein sequence ID" value="GBP65345.1"/>
    <property type="molecule type" value="Genomic_DNA"/>
</dbReference>
<accession>A0A4C1XT06</accession>
<organism evidence="1 2">
    <name type="scientific">Eumeta variegata</name>
    <name type="common">Bagworm moth</name>
    <name type="synonym">Eumeta japonica</name>
    <dbReference type="NCBI Taxonomy" id="151549"/>
    <lineage>
        <taxon>Eukaryota</taxon>
        <taxon>Metazoa</taxon>
        <taxon>Ecdysozoa</taxon>
        <taxon>Arthropoda</taxon>
        <taxon>Hexapoda</taxon>
        <taxon>Insecta</taxon>
        <taxon>Pterygota</taxon>
        <taxon>Neoptera</taxon>
        <taxon>Endopterygota</taxon>
        <taxon>Lepidoptera</taxon>
        <taxon>Glossata</taxon>
        <taxon>Ditrysia</taxon>
        <taxon>Tineoidea</taxon>
        <taxon>Psychidae</taxon>
        <taxon>Oiketicinae</taxon>
        <taxon>Eumeta</taxon>
    </lineage>
</organism>
<dbReference type="AlphaFoldDB" id="A0A4C1XT06"/>
<gene>
    <name evidence="1" type="ORF">EVAR_52119_1</name>
</gene>
<evidence type="ECO:0000313" key="1">
    <source>
        <dbReference type="EMBL" id="GBP65345.1"/>
    </source>
</evidence>
<proteinExistence type="predicted"/>
<name>A0A4C1XT06_EUMVA</name>
<keyword evidence="2" id="KW-1185">Reference proteome</keyword>
<sequence length="98" mass="11279">MLTILEPVDTANGVKLIQISYRDEDKIHWVVNRIPMSLQQSLGTHLAVDMPTLYGDGGRHVRPQTDEAFRLQYRTMGYIQIRQPKAYRGVTKRQHCVG</sequence>